<accession>A0A439CNW7</accession>
<dbReference type="Proteomes" id="UP000286045">
    <property type="component" value="Unassembled WGS sequence"/>
</dbReference>
<dbReference type="GO" id="GO:0020037">
    <property type="term" value="F:heme binding"/>
    <property type="evidence" value="ECO:0007669"/>
    <property type="project" value="InterPro"/>
</dbReference>
<reference evidence="2 3" key="1">
    <citation type="submission" date="2018-12" db="EMBL/GenBank/DDBJ databases">
        <title>Draft genome sequence of Xylaria grammica IHI A82.</title>
        <authorList>
            <person name="Buettner E."/>
            <person name="Kellner H."/>
        </authorList>
    </citation>
    <scope>NUCLEOTIDE SEQUENCE [LARGE SCALE GENOMIC DNA]</scope>
    <source>
        <strain evidence="2 3">IHI A82</strain>
    </source>
</reference>
<dbReference type="GO" id="GO:0016705">
    <property type="term" value="F:oxidoreductase activity, acting on paired donors, with incorporation or reduction of molecular oxygen"/>
    <property type="evidence" value="ECO:0007669"/>
    <property type="project" value="InterPro"/>
</dbReference>
<keyword evidence="3" id="KW-1185">Reference proteome</keyword>
<proteinExistence type="predicted"/>
<feature type="non-terminal residue" evidence="2">
    <location>
        <position position="1"/>
    </location>
</feature>
<evidence type="ECO:0000313" key="3">
    <source>
        <dbReference type="Proteomes" id="UP000286045"/>
    </source>
</evidence>
<feature type="region of interest" description="Disordered" evidence="1">
    <location>
        <begin position="97"/>
        <end position="116"/>
    </location>
</feature>
<dbReference type="GO" id="GO:0005506">
    <property type="term" value="F:iron ion binding"/>
    <property type="evidence" value="ECO:0007669"/>
    <property type="project" value="InterPro"/>
</dbReference>
<dbReference type="SUPFAM" id="SSF48264">
    <property type="entry name" value="Cytochrome P450"/>
    <property type="match status" value="1"/>
</dbReference>
<evidence type="ECO:0000313" key="2">
    <source>
        <dbReference type="EMBL" id="RWA03861.1"/>
    </source>
</evidence>
<name>A0A439CNW7_9PEZI</name>
<evidence type="ECO:0000256" key="1">
    <source>
        <dbReference type="SAM" id="MobiDB-lite"/>
    </source>
</evidence>
<dbReference type="EMBL" id="RYZI01000685">
    <property type="protein sequence ID" value="RWA03861.1"/>
    <property type="molecule type" value="Genomic_DNA"/>
</dbReference>
<dbReference type="InterPro" id="IPR001128">
    <property type="entry name" value="Cyt_P450"/>
</dbReference>
<gene>
    <name evidence="2" type="ORF">EKO27_g11244</name>
</gene>
<dbReference type="Gene3D" id="1.10.630.10">
    <property type="entry name" value="Cytochrome P450"/>
    <property type="match status" value="1"/>
</dbReference>
<organism evidence="2 3">
    <name type="scientific">Xylaria grammica</name>
    <dbReference type="NCBI Taxonomy" id="363999"/>
    <lineage>
        <taxon>Eukaryota</taxon>
        <taxon>Fungi</taxon>
        <taxon>Dikarya</taxon>
        <taxon>Ascomycota</taxon>
        <taxon>Pezizomycotina</taxon>
        <taxon>Sordariomycetes</taxon>
        <taxon>Xylariomycetidae</taxon>
        <taxon>Xylariales</taxon>
        <taxon>Xylariaceae</taxon>
        <taxon>Xylaria</taxon>
    </lineage>
</organism>
<dbReference type="AlphaFoldDB" id="A0A439CNW7"/>
<dbReference type="STRING" id="363999.A0A439CNW7"/>
<sequence length="116" mass="12481">FSKPELTSEANVIAGYHVPAQTPVVIDAHRTNTDAATWGPDSKVWDPDRFLRVDSKALRCGFIPYGAGAEPCLWKEAADVIFKITITAVVEQISLEPAGGSGEKGGAADLNMRRLK</sequence>
<dbReference type="GO" id="GO:0004497">
    <property type="term" value="F:monooxygenase activity"/>
    <property type="evidence" value="ECO:0007669"/>
    <property type="project" value="InterPro"/>
</dbReference>
<comment type="caution">
    <text evidence="2">The sequence shown here is derived from an EMBL/GenBank/DDBJ whole genome shotgun (WGS) entry which is preliminary data.</text>
</comment>
<dbReference type="Pfam" id="PF00067">
    <property type="entry name" value="p450"/>
    <property type="match status" value="1"/>
</dbReference>
<dbReference type="InterPro" id="IPR036396">
    <property type="entry name" value="Cyt_P450_sf"/>
</dbReference>
<protein>
    <submittedName>
        <fullName evidence="2">Uncharacterized protein</fullName>
    </submittedName>
</protein>